<evidence type="ECO:0000256" key="2">
    <source>
        <dbReference type="ARBA" id="ARBA00003906"/>
    </source>
</evidence>
<dbReference type="Gene3D" id="1.10.287.1150">
    <property type="entry name" value="TPP helical domain"/>
    <property type="match status" value="1"/>
</dbReference>
<dbReference type="STRING" id="1867952.MTBPR1_40235"/>
<dbReference type="EMBL" id="FLYE01000034">
    <property type="protein sequence ID" value="SCA57212.1"/>
    <property type="molecule type" value="Genomic_DNA"/>
</dbReference>
<dbReference type="NCBIfam" id="NF006914">
    <property type="entry name" value="PRK09404.1"/>
    <property type="match status" value="1"/>
</dbReference>
<dbReference type="Pfam" id="PF02779">
    <property type="entry name" value="Transket_pyr"/>
    <property type="match status" value="1"/>
</dbReference>
<organism evidence="12 13">
    <name type="scientific">Candidatus Terasakiella magnetica</name>
    <dbReference type="NCBI Taxonomy" id="1867952"/>
    <lineage>
        <taxon>Bacteria</taxon>
        <taxon>Pseudomonadati</taxon>
        <taxon>Pseudomonadota</taxon>
        <taxon>Alphaproteobacteria</taxon>
        <taxon>Rhodospirillales</taxon>
        <taxon>Terasakiellaceae</taxon>
        <taxon>Terasakiella</taxon>
    </lineage>
</organism>
<protein>
    <recommendedName>
        <fullName evidence="6">2-oxoglutarate dehydrogenase E1 component</fullName>
        <ecNumber evidence="5">1.2.4.2</ecNumber>
    </recommendedName>
    <alternativeName>
        <fullName evidence="10">Alpha-ketoglutarate dehydrogenase</fullName>
    </alternativeName>
</protein>
<sequence>MVDTPESVLNGNNTVYLAELYTRYMKDPSSVDQSWVAFFSGLREDGLEALQNLSGPSWNKPSHGVVNTGVSSVTAPVAAPQPQPGAVYAQADDDVIRAATLDSIRALMLIRSYRVRGHLIARFDPLGIEGNNYHPELDPKSYGFTDADMDRPIFIDFVLGLETATLREIVEKVKQTYCRHIGVEFMHIQEPEEKSWIQRRIESTENQSEFTVKGKTAILERLTEAEGFEQFLDKKYTGTKRFGLEGGESLIPAMEQILKRGAQLGLKEVVLGMPHRGRLNVLTNVMHKPFRALFSEFQGNSSNPDDVEGSGDVKYHLGTSADREFDGNNVHLSLTANPSHLELVNPVVHGKVRAKQEQLGGSRSQVMPLLLHGDAAYSGQGIVPEGHAMSDLRGYKVGGTIHIIVNNQIGFTTAPHYSRSSQYPSDVAKMVQAPIFHVNGDDPEAVVHVARIATEYRQEFGKDVVIDLFCYRRHGHNESDEPMFTNPHMYKVIKNQVTTRELYAQRLVAEKVLSEQQVQDIYDDFRARLEEEFQAGNAYKPNKADWFEGKWEGFANAKGEEEFRNEDTSVSEEVLKEVGKAISTAPDKFNVNKKVQRQLKAKSKMIETGEGIDWATGEALAFGSLLVDKHKVRLSGQDCGRGTFSQRHSVIVDQETEERYRPLSNIREGQGEYEVIDSPLIEMSVLGFEYGYSLAEPNALVMWEAQFGDFANGAQMIIDQFISSGESKWLRLSGLTMLLPHGFEGQGPEHSSARPERYLQLCAEDNWQVCNLTTPANYFHALRRQVCRNFRKPLVIMTPKSLLRHKLCQSTLADFSTGSAFKRVIGEIDQLTANDKVKRVVLCTGKVYYDLLQTRRDKGIDDVAIVRVEQLYPWPKETIKEEISKYTNADVVWCQEEPANMGYWGFVFPRLMYICQELSVKGGLPGFSGRRASASPATGLNKVHVAEQQFLVEEALGGKLEDLPTPFARETKMAASKL</sequence>
<dbReference type="Gene3D" id="3.40.50.12470">
    <property type="match status" value="1"/>
</dbReference>
<dbReference type="Pfam" id="PF00676">
    <property type="entry name" value="E1_dh"/>
    <property type="match status" value="1"/>
</dbReference>
<dbReference type="SMART" id="SM00861">
    <property type="entry name" value="Transket_pyr"/>
    <property type="match status" value="1"/>
</dbReference>
<evidence type="ECO:0000256" key="5">
    <source>
        <dbReference type="ARBA" id="ARBA00012280"/>
    </source>
</evidence>
<keyword evidence="8" id="KW-0786">Thiamine pyrophosphate</keyword>
<evidence type="ECO:0000256" key="1">
    <source>
        <dbReference type="ARBA" id="ARBA00001964"/>
    </source>
</evidence>
<dbReference type="Pfam" id="PF16870">
    <property type="entry name" value="OxoGdeHyase_C"/>
    <property type="match status" value="1"/>
</dbReference>
<dbReference type="InterPro" id="IPR031717">
    <property type="entry name" value="ODO-1/KGD_C"/>
</dbReference>
<evidence type="ECO:0000256" key="6">
    <source>
        <dbReference type="ARBA" id="ARBA00013321"/>
    </source>
</evidence>
<evidence type="ECO:0000259" key="11">
    <source>
        <dbReference type="SMART" id="SM00861"/>
    </source>
</evidence>
<evidence type="ECO:0000256" key="9">
    <source>
        <dbReference type="ARBA" id="ARBA00023152"/>
    </source>
</evidence>
<comment type="cofactor">
    <cofactor evidence="1">
        <name>thiamine diphosphate</name>
        <dbReference type="ChEBI" id="CHEBI:58937"/>
    </cofactor>
</comment>
<dbReference type="NCBIfam" id="NF008907">
    <property type="entry name" value="PRK12270.1"/>
    <property type="match status" value="1"/>
</dbReference>
<dbReference type="InterPro" id="IPR011603">
    <property type="entry name" value="2oxoglutarate_DH_E1"/>
</dbReference>
<dbReference type="SUPFAM" id="SSF52518">
    <property type="entry name" value="Thiamin diphosphate-binding fold (THDP-binding)"/>
    <property type="match status" value="2"/>
</dbReference>
<dbReference type="Proteomes" id="UP000231658">
    <property type="component" value="Unassembled WGS sequence"/>
</dbReference>
<keyword evidence="7 12" id="KW-0560">Oxidoreductase</keyword>
<keyword evidence="9" id="KW-0324">Glycolysis</keyword>
<keyword evidence="13" id="KW-1185">Reference proteome</keyword>
<evidence type="ECO:0000256" key="4">
    <source>
        <dbReference type="ARBA" id="ARBA00011301"/>
    </source>
</evidence>
<dbReference type="Pfam" id="PF16078">
    <property type="entry name" value="2-oxogl_dehyd_N"/>
    <property type="match status" value="1"/>
</dbReference>
<comment type="subunit">
    <text evidence="4">Homodimer. Part of the 2-oxoglutarate dehydrogenase (OGDH) complex composed of E1 (2-oxoglutarate dehydrogenase), E2 (dihydrolipoamide succinyltransferase) and E3 (dihydrolipoamide dehydrogenase); the complex contains multiple copies of the three enzymatic components (E1, E2 and E3).</text>
</comment>
<dbReference type="Gene3D" id="3.40.50.11610">
    <property type="entry name" value="Multifunctional 2-oxoglutarate metabolism enzyme, C-terminal domain"/>
    <property type="match status" value="1"/>
</dbReference>
<evidence type="ECO:0000256" key="7">
    <source>
        <dbReference type="ARBA" id="ARBA00023002"/>
    </source>
</evidence>
<dbReference type="Gene3D" id="3.40.50.970">
    <property type="match status" value="1"/>
</dbReference>
<accession>A0A1C3RIX1</accession>
<feature type="domain" description="Transketolase-like pyrimidine-binding" evidence="11">
    <location>
        <begin position="612"/>
        <end position="805"/>
    </location>
</feature>
<comment type="function">
    <text evidence="2">E1 component of the 2-oxoglutarate dehydrogenase (OGDH) complex which catalyzes the decarboxylation of 2-oxoglutarate, the first step in the conversion of 2-oxoglutarate to succinyl-CoA and CO(2).</text>
</comment>
<dbReference type="InterPro" id="IPR005475">
    <property type="entry name" value="Transketolase-like_Pyr-bd"/>
</dbReference>
<name>A0A1C3RIX1_9PROT</name>
<dbReference type="PANTHER" id="PTHR23152:SF4">
    <property type="entry name" value="2-OXOADIPATE DEHYDROGENASE COMPLEX COMPONENT E1"/>
    <property type="match status" value="1"/>
</dbReference>
<reference evidence="12 13" key="1">
    <citation type="submission" date="2016-07" db="EMBL/GenBank/DDBJ databases">
        <authorList>
            <person name="Lefevre C.T."/>
        </authorList>
    </citation>
    <scope>NUCLEOTIDE SEQUENCE [LARGE SCALE GENOMIC DNA]</scope>
    <source>
        <strain evidence="12">PR1</strain>
    </source>
</reference>
<dbReference type="InterPro" id="IPR032106">
    <property type="entry name" value="2-oxogl_dehyd_N"/>
</dbReference>
<dbReference type="EC" id="1.2.4.2" evidence="5"/>
<evidence type="ECO:0000313" key="12">
    <source>
        <dbReference type="EMBL" id="SCA57212.1"/>
    </source>
</evidence>
<evidence type="ECO:0000313" key="13">
    <source>
        <dbReference type="Proteomes" id="UP000231658"/>
    </source>
</evidence>
<dbReference type="InterPro" id="IPR042179">
    <property type="entry name" value="KGD_C_sf"/>
</dbReference>
<dbReference type="FunFam" id="3.40.50.12470:FF:000003">
    <property type="entry name" value="2-oxoglutarate dehydrogenase E1 component"/>
    <property type="match status" value="1"/>
</dbReference>
<dbReference type="GO" id="GO:0030976">
    <property type="term" value="F:thiamine pyrophosphate binding"/>
    <property type="evidence" value="ECO:0007669"/>
    <property type="project" value="InterPro"/>
</dbReference>
<evidence type="ECO:0000256" key="8">
    <source>
        <dbReference type="ARBA" id="ARBA00023052"/>
    </source>
</evidence>
<dbReference type="AlphaFoldDB" id="A0A1C3RIX1"/>
<dbReference type="CDD" id="cd02016">
    <property type="entry name" value="TPP_E1_OGDC_like"/>
    <property type="match status" value="1"/>
</dbReference>
<dbReference type="PANTHER" id="PTHR23152">
    <property type="entry name" value="2-OXOGLUTARATE DEHYDROGENASE"/>
    <property type="match status" value="1"/>
</dbReference>
<evidence type="ECO:0000256" key="10">
    <source>
        <dbReference type="ARBA" id="ARBA00030680"/>
    </source>
</evidence>
<comment type="similarity">
    <text evidence="3">Belongs to the alpha-ketoglutarate dehydrogenase family.</text>
</comment>
<dbReference type="GO" id="GO:0006099">
    <property type="term" value="P:tricarboxylic acid cycle"/>
    <property type="evidence" value="ECO:0007669"/>
    <property type="project" value="TreeGrafter"/>
</dbReference>
<dbReference type="GO" id="GO:0004591">
    <property type="term" value="F:oxoglutarate dehydrogenase (succinyl-transferring) activity"/>
    <property type="evidence" value="ECO:0007669"/>
    <property type="project" value="UniProtKB-EC"/>
</dbReference>
<dbReference type="PIRSF" id="PIRSF000157">
    <property type="entry name" value="Oxoglu_dh_E1"/>
    <property type="match status" value="1"/>
</dbReference>
<dbReference type="InterPro" id="IPR001017">
    <property type="entry name" value="DH_E1"/>
</dbReference>
<evidence type="ECO:0000256" key="3">
    <source>
        <dbReference type="ARBA" id="ARBA00006936"/>
    </source>
</evidence>
<proteinExistence type="inferred from homology"/>
<dbReference type="GO" id="GO:0006096">
    <property type="term" value="P:glycolytic process"/>
    <property type="evidence" value="ECO:0007669"/>
    <property type="project" value="UniProtKB-KW"/>
</dbReference>
<dbReference type="FunFam" id="3.40.50.970:FF:000036">
    <property type="entry name" value="2-oxoglutarate dehydrogenase E1 component"/>
    <property type="match status" value="1"/>
</dbReference>
<dbReference type="OrthoDB" id="9759785at2"/>
<dbReference type="GO" id="GO:0045252">
    <property type="term" value="C:oxoglutarate dehydrogenase complex"/>
    <property type="evidence" value="ECO:0007669"/>
    <property type="project" value="TreeGrafter"/>
</dbReference>
<dbReference type="NCBIfam" id="TIGR00239">
    <property type="entry name" value="2oxo_dh_E1"/>
    <property type="match status" value="1"/>
</dbReference>
<dbReference type="RefSeq" id="WP_069189247.1">
    <property type="nucleotide sequence ID" value="NZ_FLYE01000034.1"/>
</dbReference>
<dbReference type="InterPro" id="IPR029061">
    <property type="entry name" value="THDP-binding"/>
</dbReference>
<gene>
    <name evidence="12" type="primary">sucA</name>
    <name evidence="12" type="ORF">MTBPR1_40235</name>
</gene>
<dbReference type="GO" id="GO:0005829">
    <property type="term" value="C:cytosol"/>
    <property type="evidence" value="ECO:0007669"/>
    <property type="project" value="TreeGrafter"/>
</dbReference>